<evidence type="ECO:0000313" key="1">
    <source>
        <dbReference type="EMBL" id="OHY92986.1"/>
    </source>
</evidence>
<accession>A0ABX3D8Z7</accession>
<dbReference type="RefSeq" id="WP_071234724.1">
    <property type="nucleotide sequence ID" value="NZ_KV861316.1"/>
</dbReference>
<evidence type="ECO:0000313" key="2">
    <source>
        <dbReference type="Proteomes" id="UP000180133"/>
    </source>
</evidence>
<reference evidence="1 2" key="1">
    <citation type="submission" date="2016-09" db="EMBL/GenBank/DDBJ databases">
        <title>Isolation, identification and antibiotic sensitivity analysis of bacterial pathogen from juvenile Hippocampus erectus with tail-rotted disease.</title>
        <authorList>
            <person name="Yang Q."/>
        </authorList>
    </citation>
    <scope>NUCLEOTIDE SEQUENCE [LARGE SCALE GENOMIC DNA]</scope>
    <source>
        <strain evidence="1 2">HM-10</strain>
    </source>
</reference>
<protein>
    <submittedName>
        <fullName evidence="1">Uncharacterized protein</fullName>
    </submittedName>
</protein>
<sequence>MENNTGRDSDGKFVKGNKISTGRQLGARGRYQKAVDFWNEQGFNPLEATAMIYADPDSTPEQKLKAVKIATDVEAKVMASEPPTEAENKPIEQINQELSELLSLAYFDSAFGVLPYAMMTLDQLDYLGRSHEVPYHPIQ</sequence>
<dbReference type="Proteomes" id="UP000180133">
    <property type="component" value="Unassembled WGS sequence"/>
</dbReference>
<keyword evidence="2" id="KW-1185">Reference proteome</keyword>
<organism evidence="1 2">
    <name type="scientific">Vibrio rotiferianus</name>
    <dbReference type="NCBI Taxonomy" id="190895"/>
    <lineage>
        <taxon>Bacteria</taxon>
        <taxon>Pseudomonadati</taxon>
        <taxon>Pseudomonadota</taxon>
        <taxon>Gammaproteobacteria</taxon>
        <taxon>Vibrionales</taxon>
        <taxon>Vibrionaceae</taxon>
        <taxon>Vibrio</taxon>
    </lineage>
</organism>
<name>A0ABX3D8Z7_9VIBR</name>
<proteinExistence type="predicted"/>
<dbReference type="EMBL" id="MKFT01000012">
    <property type="protein sequence ID" value="OHY92986.1"/>
    <property type="molecule type" value="Genomic_DNA"/>
</dbReference>
<comment type="caution">
    <text evidence="1">The sequence shown here is derived from an EMBL/GenBank/DDBJ whole genome shotgun (WGS) entry which is preliminary data.</text>
</comment>
<gene>
    <name evidence="1" type="ORF">BI375_05875</name>
</gene>